<comment type="subcellular location">
    <subcellularLocation>
        <location evidence="1">Early endosome</location>
    </subcellularLocation>
    <subcellularLocation>
        <location evidence="2">Golgi apparatus</location>
        <location evidence="2">trans-Golgi network</location>
    </subcellularLocation>
    <subcellularLocation>
        <location evidence="3">Late endosome</location>
    </subcellularLocation>
    <subcellularLocation>
        <location evidence="4">Secreted</location>
    </subcellularLocation>
</comment>
<comment type="similarity">
    <text evidence="5">Belongs to the apolipoprotein A1/A4/E family.</text>
</comment>
<evidence type="ECO:0000256" key="8">
    <source>
        <dbReference type="ARBA" id="ARBA00022525"/>
    </source>
</evidence>
<evidence type="ECO:0000256" key="12">
    <source>
        <dbReference type="ARBA" id="ARBA00022850"/>
    </source>
</evidence>
<name>A0A8D0Z8T4_PIG</name>
<evidence type="ECO:0000256" key="5">
    <source>
        <dbReference type="ARBA" id="ARBA00008788"/>
    </source>
</evidence>
<evidence type="ECO:0000256" key="13">
    <source>
        <dbReference type="ARBA" id="ARBA00023034"/>
    </source>
</evidence>
<dbReference type="Ensembl" id="ENSSSCT00035029993.1">
    <property type="protein sequence ID" value="ENSSSCP00035011637.1"/>
    <property type="gene ID" value="ENSSSCG00035022929.1"/>
</dbReference>
<evidence type="ECO:0000256" key="10">
    <source>
        <dbReference type="ARBA" id="ARBA00022729"/>
    </source>
</evidence>
<dbReference type="Proteomes" id="UP000694727">
    <property type="component" value="Unplaced"/>
</dbReference>
<dbReference type="Ensembl" id="ENSSSCT00065007224.1">
    <property type="protein sequence ID" value="ENSSSCP00065003109.1"/>
    <property type="gene ID" value="ENSSSCG00065005329.1"/>
</dbReference>
<dbReference type="Proteomes" id="UP000694723">
    <property type="component" value="Unplaced"/>
</dbReference>
<dbReference type="Proteomes" id="UP000694724">
    <property type="component" value="Unplaced"/>
</dbReference>
<organism evidence="22 23">
    <name type="scientific">Sus scrofa</name>
    <name type="common">Pig</name>
    <dbReference type="NCBI Taxonomy" id="9823"/>
    <lineage>
        <taxon>Eukaryota</taxon>
        <taxon>Metazoa</taxon>
        <taxon>Chordata</taxon>
        <taxon>Craniata</taxon>
        <taxon>Vertebrata</taxon>
        <taxon>Euteleostomi</taxon>
        <taxon>Mammalia</taxon>
        <taxon>Eutheria</taxon>
        <taxon>Laurasiatheria</taxon>
        <taxon>Artiodactyla</taxon>
        <taxon>Suina</taxon>
        <taxon>Suidae</taxon>
        <taxon>Sus</taxon>
    </lineage>
</organism>
<dbReference type="Ensembl" id="ENSSSCT00055025930.1">
    <property type="protein sequence ID" value="ENSSSCP00055020605.1"/>
    <property type="gene ID" value="ENSSSCG00055013170.1"/>
</dbReference>
<evidence type="ECO:0000256" key="16">
    <source>
        <dbReference type="ARBA" id="ARBA00040758"/>
    </source>
</evidence>
<reference evidence="22" key="1">
    <citation type="submission" date="2025-05" db="UniProtKB">
        <authorList>
            <consortium name="Ensembl"/>
        </authorList>
    </citation>
    <scope>IDENTIFICATION</scope>
</reference>
<dbReference type="GO" id="GO:0005770">
    <property type="term" value="C:late endosome"/>
    <property type="evidence" value="ECO:0007669"/>
    <property type="project" value="UniProtKB-SubCell"/>
</dbReference>
<keyword evidence="7" id="KW-0162">Chylomicron</keyword>
<keyword evidence="11" id="KW-0967">Endosome</keyword>
<dbReference type="InterPro" id="IPR050163">
    <property type="entry name" value="Apolipoprotein_A1/A4/E"/>
</dbReference>
<dbReference type="GO" id="GO:0042627">
    <property type="term" value="C:chylomicron"/>
    <property type="evidence" value="ECO:0007669"/>
    <property type="project" value="UniProtKB-KW"/>
</dbReference>
<dbReference type="GO" id="GO:0005794">
    <property type="term" value="C:Golgi apparatus"/>
    <property type="evidence" value="ECO:0007669"/>
    <property type="project" value="UniProtKB-SubCell"/>
</dbReference>
<evidence type="ECO:0000256" key="18">
    <source>
        <dbReference type="ARBA" id="ARBA00046248"/>
    </source>
</evidence>
<evidence type="ECO:0000256" key="17">
    <source>
        <dbReference type="ARBA" id="ARBA00042594"/>
    </source>
</evidence>
<keyword evidence="20" id="KW-0175">Coiled coil</keyword>
<evidence type="ECO:0000256" key="4">
    <source>
        <dbReference type="ARBA" id="ARBA00004613"/>
    </source>
</evidence>
<keyword evidence="6" id="KW-0813">Transport</keyword>
<keyword evidence="9" id="KW-0597">Phosphoprotein</keyword>
<evidence type="ECO:0000256" key="9">
    <source>
        <dbReference type="ARBA" id="ARBA00022553"/>
    </source>
</evidence>
<dbReference type="AlphaFoldDB" id="A0A8D0Z8T4"/>
<dbReference type="FunFam" id="1.20.120.20:FF:000006">
    <property type="entry name" value="Apolipoprotein A-V"/>
    <property type="match status" value="1"/>
</dbReference>
<evidence type="ECO:0000256" key="20">
    <source>
        <dbReference type="SAM" id="Coils"/>
    </source>
</evidence>
<evidence type="ECO:0000256" key="19">
    <source>
        <dbReference type="ARBA" id="ARBA00046669"/>
    </source>
</evidence>
<dbReference type="GO" id="GO:0042157">
    <property type="term" value="P:lipoprotein metabolic process"/>
    <property type="evidence" value="ECO:0007669"/>
    <property type="project" value="InterPro"/>
</dbReference>
<dbReference type="Gene3D" id="1.20.5.1230">
    <property type="entry name" value="Apolipoprotein A-I"/>
    <property type="match status" value="1"/>
</dbReference>
<evidence type="ECO:0000256" key="6">
    <source>
        <dbReference type="ARBA" id="ARBA00022448"/>
    </source>
</evidence>
<dbReference type="PANTHER" id="PTHR18976:SF13">
    <property type="entry name" value="APOLIPOPROTEIN A-V"/>
    <property type="match status" value="1"/>
</dbReference>
<dbReference type="SUPFAM" id="SSF58113">
    <property type="entry name" value="Apolipoprotein A-I"/>
    <property type="match status" value="1"/>
</dbReference>
<dbReference type="GO" id="GO:0005769">
    <property type="term" value="C:early endosome"/>
    <property type="evidence" value="ECO:0007669"/>
    <property type="project" value="UniProtKB-SubCell"/>
</dbReference>
<protein>
    <recommendedName>
        <fullName evidence="16">Apolipoprotein A-V</fullName>
    </recommendedName>
    <alternativeName>
        <fullName evidence="17">Apolipoprotein A5</fullName>
    </alternativeName>
</protein>
<keyword evidence="15" id="KW-0850">VLDL</keyword>
<dbReference type="GO" id="GO:0034364">
    <property type="term" value="C:high-density lipoprotein particle"/>
    <property type="evidence" value="ECO:0007669"/>
    <property type="project" value="UniProtKB-KW"/>
</dbReference>
<proteinExistence type="inferred from homology"/>
<dbReference type="PANTHER" id="PTHR18976">
    <property type="entry name" value="APOLIPOPROTEIN"/>
    <property type="match status" value="1"/>
</dbReference>
<feature type="signal peptide" evidence="21">
    <location>
        <begin position="1"/>
        <end position="20"/>
    </location>
</feature>
<evidence type="ECO:0000256" key="1">
    <source>
        <dbReference type="ARBA" id="ARBA00004412"/>
    </source>
</evidence>
<dbReference type="GO" id="GO:0006869">
    <property type="term" value="P:lipid transport"/>
    <property type="evidence" value="ECO:0007669"/>
    <property type="project" value="UniProtKB-KW"/>
</dbReference>
<dbReference type="FunFam" id="1.20.120.20:FF:000009">
    <property type="entry name" value="apolipoprotein A-V"/>
    <property type="match status" value="1"/>
</dbReference>
<keyword evidence="13" id="KW-0333">Golgi apparatus</keyword>
<keyword evidence="10 21" id="KW-0732">Signal</keyword>
<evidence type="ECO:0000256" key="11">
    <source>
        <dbReference type="ARBA" id="ARBA00022753"/>
    </source>
</evidence>
<keyword evidence="14" id="KW-0445">Lipid transport</keyword>
<dbReference type="Proteomes" id="UP000694571">
    <property type="component" value="Unplaced"/>
</dbReference>
<feature type="chain" id="PRO_5044685352" description="Apolipoprotein A-V" evidence="21">
    <location>
        <begin position="21"/>
        <end position="395"/>
    </location>
</feature>
<sequence>MASVAVVLTWVLALLSGGSPSLTSGGGVGGGWILGKETQLLFTPPLSTGLSTTQAGKGFWDYFSQSSGNKGRVEQIQQQKLAQEPTRLKDSLEQNLNNMDKFLEKLGPLNGLPQDPVGMRQQLQKELEEVRKRLEPYMTEMHERVSWNLEGLRQQLQPYTTELMEQVALRVQDLQEQLRVVGEDTKAQLLGGVEEARGLLQELQNRVVHHTSRVKALFHPYAERLVTGIGHHVQELHRSVAPHAAASPARLSRCVQMLSHKLTLKAKALHAHIQKNLDQLREELSTFASTFADGAEEEAQPDPQALSQEVRQRLQAFRHDTFLQIAAFTRAIDQETEQVQQQLAPPPPGHSSFAPEFLQADRSKALSELQARLDDLWEDINYSLHDRGLDHLGEP</sequence>
<dbReference type="Proteomes" id="UP000694720">
    <property type="component" value="Unplaced"/>
</dbReference>
<dbReference type="GO" id="GO:0034361">
    <property type="term" value="C:very-low-density lipoprotein particle"/>
    <property type="evidence" value="ECO:0007669"/>
    <property type="project" value="UniProtKB-KW"/>
</dbReference>
<dbReference type="Ensembl" id="ENSSSCT00060016169.1">
    <property type="protein sequence ID" value="ENSSSCP00060006359.1"/>
    <property type="gene ID" value="ENSSSCG00060012340.1"/>
</dbReference>
<comment type="function">
    <text evidence="18">Minor apolipoprotein mainly associated with HDL and to a lesser extent with VLDL. May also be associated with chylomicrons. Important determinant of plasma triglyceride (TG) levels by both being a potent stimulator of apo-CII lipoprotein lipase (LPL) TG hydrolysis and an inhibitor of the hepatic VLDL-TG production rate (without affecting the VLDL-apoB production rate). Activates poorly lecithin:cholesterol acyltransferase (LCAT) and does not enhance efflux of cholesterol from macrophages. Binds heparin.</text>
</comment>
<evidence type="ECO:0000256" key="7">
    <source>
        <dbReference type="ARBA" id="ARBA00022513"/>
    </source>
</evidence>
<dbReference type="Ensembl" id="ENSSSCT00025045899.1">
    <property type="protein sequence ID" value="ENSSSCP00025019606.1"/>
    <property type="gene ID" value="ENSSSCG00025033704.1"/>
</dbReference>
<evidence type="ECO:0000256" key="3">
    <source>
        <dbReference type="ARBA" id="ARBA00004603"/>
    </source>
</evidence>
<dbReference type="Proteomes" id="UP000694725">
    <property type="component" value="Unplaced"/>
</dbReference>
<dbReference type="InterPro" id="IPR000074">
    <property type="entry name" value="ApoA_E"/>
</dbReference>
<dbReference type="Gene3D" id="1.20.120.20">
    <property type="entry name" value="Apolipoprotein"/>
    <property type="match status" value="1"/>
</dbReference>
<evidence type="ECO:0000256" key="21">
    <source>
        <dbReference type="SAM" id="SignalP"/>
    </source>
</evidence>
<dbReference type="Ensembl" id="ENSSSCT00050089225.1">
    <property type="protein sequence ID" value="ENSSSCP00050038307.1"/>
    <property type="gene ID" value="ENSSSCG00050065503.1"/>
</dbReference>
<evidence type="ECO:0000256" key="15">
    <source>
        <dbReference type="ARBA" id="ARBA00023313"/>
    </source>
</evidence>
<dbReference type="GO" id="GO:0008289">
    <property type="term" value="F:lipid binding"/>
    <property type="evidence" value="ECO:0007669"/>
    <property type="project" value="InterPro"/>
</dbReference>
<dbReference type="Pfam" id="PF01442">
    <property type="entry name" value="Apolipoprotein"/>
    <property type="match status" value="1"/>
</dbReference>
<keyword evidence="8" id="KW-0964">Secreted</keyword>
<evidence type="ECO:0000313" key="22">
    <source>
        <dbReference type="Ensembl" id="ENSSSCP00035011637.1"/>
    </source>
</evidence>
<accession>A0A8D0Z8T4</accession>
<feature type="coiled-coil region" evidence="20">
    <location>
        <begin position="186"/>
        <end position="213"/>
    </location>
</feature>
<keyword evidence="12" id="KW-0345">HDL</keyword>
<comment type="subunit">
    <text evidence="19">Interacts with GPIHBP1. Interacts with SORL1; this interaction leads to APOA5 internalization and sorting either to lysosomes and degradation, or to the trans-Golgi network.</text>
</comment>
<evidence type="ECO:0000313" key="23">
    <source>
        <dbReference type="Proteomes" id="UP000694720"/>
    </source>
</evidence>
<evidence type="ECO:0000256" key="14">
    <source>
        <dbReference type="ARBA" id="ARBA00023055"/>
    </source>
</evidence>
<evidence type="ECO:0000256" key="2">
    <source>
        <dbReference type="ARBA" id="ARBA00004601"/>
    </source>
</evidence>